<dbReference type="PROSITE" id="PS50114">
    <property type="entry name" value="GATA_ZN_FINGER_2"/>
    <property type="match status" value="1"/>
</dbReference>
<keyword evidence="7" id="KW-0805">Transcription regulation</keyword>
<feature type="domain" description="CCT" evidence="16">
    <location>
        <begin position="143"/>
        <end position="185"/>
    </location>
</feature>
<keyword evidence="10" id="KW-0804">Transcription</keyword>
<dbReference type="InterPro" id="IPR010399">
    <property type="entry name" value="Tify_dom"/>
</dbReference>
<dbReference type="Pfam" id="PF06200">
    <property type="entry name" value="tify"/>
    <property type="match status" value="1"/>
</dbReference>
<dbReference type="SMART" id="SM00401">
    <property type="entry name" value="ZnF_GATA"/>
    <property type="match status" value="1"/>
</dbReference>
<evidence type="ECO:0000256" key="10">
    <source>
        <dbReference type="ARBA" id="ARBA00023163"/>
    </source>
</evidence>
<dbReference type="CDD" id="cd00202">
    <property type="entry name" value="ZnF_GATA"/>
    <property type="match status" value="1"/>
</dbReference>
<feature type="region of interest" description="Disordered" evidence="14">
    <location>
        <begin position="264"/>
        <end position="308"/>
    </location>
</feature>
<keyword evidence="4" id="KW-0479">Metal-binding</keyword>
<evidence type="ECO:0000256" key="11">
    <source>
        <dbReference type="ARBA" id="ARBA00023242"/>
    </source>
</evidence>
<dbReference type="Proteomes" id="UP001417504">
    <property type="component" value="Unassembled WGS sequence"/>
</dbReference>
<dbReference type="SUPFAM" id="SSF57716">
    <property type="entry name" value="Glucocorticoid receptor-like (DNA-binding domain)"/>
    <property type="match status" value="1"/>
</dbReference>
<dbReference type="GO" id="GO:0005634">
    <property type="term" value="C:nucleus"/>
    <property type="evidence" value="ECO:0007669"/>
    <property type="project" value="UniProtKB-SubCell"/>
</dbReference>
<proteinExistence type="inferred from homology"/>
<feature type="domain" description="Tify" evidence="17">
    <location>
        <begin position="76"/>
        <end position="111"/>
    </location>
</feature>
<keyword evidence="19" id="KW-1185">Reference proteome</keyword>
<gene>
    <name evidence="18" type="ORF">Sjap_017124</name>
</gene>
<dbReference type="EMBL" id="JBBNAE010000007">
    <property type="protein sequence ID" value="KAK9109064.1"/>
    <property type="molecule type" value="Genomic_DNA"/>
</dbReference>
<dbReference type="GO" id="GO:0043565">
    <property type="term" value="F:sequence-specific DNA binding"/>
    <property type="evidence" value="ECO:0007669"/>
    <property type="project" value="InterPro"/>
</dbReference>
<evidence type="ECO:0000259" key="17">
    <source>
        <dbReference type="PROSITE" id="PS51320"/>
    </source>
</evidence>
<dbReference type="AlphaFoldDB" id="A0AAP0I5K2"/>
<dbReference type="Pfam" id="PF00320">
    <property type="entry name" value="GATA"/>
    <property type="match status" value="1"/>
</dbReference>
<comment type="caution">
    <text evidence="18">The sequence shown here is derived from an EMBL/GenBank/DDBJ whole genome shotgun (WGS) entry which is preliminary data.</text>
</comment>
<evidence type="ECO:0000256" key="4">
    <source>
        <dbReference type="ARBA" id="ARBA00022723"/>
    </source>
</evidence>
<organism evidence="18 19">
    <name type="scientific">Stephania japonica</name>
    <dbReference type="NCBI Taxonomy" id="461633"/>
    <lineage>
        <taxon>Eukaryota</taxon>
        <taxon>Viridiplantae</taxon>
        <taxon>Streptophyta</taxon>
        <taxon>Embryophyta</taxon>
        <taxon>Tracheophyta</taxon>
        <taxon>Spermatophyta</taxon>
        <taxon>Magnoliopsida</taxon>
        <taxon>Ranunculales</taxon>
        <taxon>Menispermaceae</taxon>
        <taxon>Menispermoideae</taxon>
        <taxon>Cissampelideae</taxon>
        <taxon>Stephania</taxon>
    </lineage>
</organism>
<dbReference type="PROSITE" id="PS51017">
    <property type="entry name" value="CCT"/>
    <property type="match status" value="1"/>
</dbReference>
<dbReference type="PANTHER" id="PTHR46125">
    <property type="entry name" value="GATA TRANSCRIPTION FACTOR 28"/>
    <property type="match status" value="1"/>
</dbReference>
<dbReference type="Gene3D" id="3.30.50.10">
    <property type="entry name" value="Erythroid Transcription Factor GATA-1, subunit A"/>
    <property type="match status" value="1"/>
</dbReference>
<evidence type="ECO:0000256" key="14">
    <source>
        <dbReference type="SAM" id="MobiDB-lite"/>
    </source>
</evidence>
<comment type="subcellular location">
    <subcellularLocation>
        <location evidence="2 13">Nucleus</location>
    </subcellularLocation>
</comment>
<dbReference type="InterPro" id="IPR010402">
    <property type="entry name" value="CCT_domain"/>
</dbReference>
<dbReference type="Pfam" id="PF06203">
    <property type="entry name" value="CCT"/>
    <property type="match status" value="1"/>
</dbReference>
<comment type="similarity">
    <text evidence="3">Belongs to the type IV zinc-finger family. Class C subfamily.</text>
</comment>
<evidence type="ECO:0000256" key="6">
    <source>
        <dbReference type="ARBA" id="ARBA00022833"/>
    </source>
</evidence>
<dbReference type="SMART" id="SM00979">
    <property type="entry name" value="TIFY"/>
    <property type="match status" value="1"/>
</dbReference>
<name>A0AAP0I5K2_9MAGN</name>
<evidence type="ECO:0000256" key="8">
    <source>
        <dbReference type="ARBA" id="ARBA00023125"/>
    </source>
</evidence>
<sequence length="308" mass="33480">MPDSNHQNQQSNNARRVNQSFRHGMSNLPSQIEDEDDGAESIDNPHLRFEDEVMDGVDDVPSDSAYVGASAALAMRAEGPDQLTLSFHGQVYVFEAVSPEKVQAVLLLLGGYEIPSPVSDVVMPSQSQRGHGDLPCRLSMPQRADSLSRYREKRKDRCFDKKIRYAVRKEVALRMQRKKGQFTSSKPNPPPEMGNRTGAEVPGGDDSQQENLCTHCGISSKSTPMMRRGPSGPRTLCNACGLMWANKGTLKDLSRALAMAAMPQNAPGSPIRLGTNENEGNEPQMRTSGDVPSSSGSGGHNELAASEQ</sequence>
<dbReference type="InterPro" id="IPR013088">
    <property type="entry name" value="Znf_NHR/GATA"/>
</dbReference>
<evidence type="ECO:0000256" key="7">
    <source>
        <dbReference type="ARBA" id="ARBA00023015"/>
    </source>
</evidence>
<keyword evidence="11 13" id="KW-0539">Nucleus</keyword>
<evidence type="ECO:0000259" key="16">
    <source>
        <dbReference type="PROSITE" id="PS51017"/>
    </source>
</evidence>
<dbReference type="PANTHER" id="PTHR46125:SF24">
    <property type="entry name" value="GATA TRANSCRIPTION FACTOR 18"/>
    <property type="match status" value="1"/>
</dbReference>
<evidence type="ECO:0000256" key="9">
    <source>
        <dbReference type="ARBA" id="ARBA00023159"/>
    </source>
</evidence>
<feature type="region of interest" description="Disordered" evidence="14">
    <location>
        <begin position="177"/>
        <end position="210"/>
    </location>
</feature>
<evidence type="ECO:0000256" key="1">
    <source>
        <dbReference type="ARBA" id="ARBA00002206"/>
    </source>
</evidence>
<evidence type="ECO:0000259" key="15">
    <source>
        <dbReference type="PROSITE" id="PS50114"/>
    </source>
</evidence>
<evidence type="ECO:0000313" key="19">
    <source>
        <dbReference type="Proteomes" id="UP001417504"/>
    </source>
</evidence>
<comment type="function">
    <text evidence="1">Transcriptional activator that specifically binds 5'-GATA-3' or 5'-GAT-3' motifs within gene promoters.</text>
</comment>
<evidence type="ECO:0000256" key="12">
    <source>
        <dbReference type="PROSITE-ProRule" id="PRU00094"/>
    </source>
</evidence>
<dbReference type="InterPro" id="IPR000679">
    <property type="entry name" value="Znf_GATA"/>
</dbReference>
<dbReference type="GO" id="GO:0008270">
    <property type="term" value="F:zinc ion binding"/>
    <property type="evidence" value="ECO:0007669"/>
    <property type="project" value="UniProtKB-KW"/>
</dbReference>
<accession>A0AAP0I5K2</accession>
<dbReference type="PROSITE" id="PS00344">
    <property type="entry name" value="GATA_ZN_FINGER_1"/>
    <property type="match status" value="1"/>
</dbReference>
<dbReference type="InterPro" id="IPR045280">
    <property type="entry name" value="TIFY-like"/>
</dbReference>
<dbReference type="GO" id="GO:0006355">
    <property type="term" value="P:regulation of DNA-templated transcription"/>
    <property type="evidence" value="ECO:0007669"/>
    <property type="project" value="InterPro"/>
</dbReference>
<reference evidence="18 19" key="1">
    <citation type="submission" date="2024-01" db="EMBL/GenBank/DDBJ databases">
        <title>Genome assemblies of Stephania.</title>
        <authorList>
            <person name="Yang L."/>
        </authorList>
    </citation>
    <scope>NUCLEOTIDE SEQUENCE [LARGE SCALE GENOMIC DNA]</scope>
    <source>
        <strain evidence="18">QJT</strain>
        <tissue evidence="18">Leaf</tissue>
    </source>
</reference>
<feature type="compositionally biased region" description="Polar residues" evidence="14">
    <location>
        <begin position="1"/>
        <end position="21"/>
    </location>
</feature>
<evidence type="ECO:0000313" key="18">
    <source>
        <dbReference type="EMBL" id="KAK9109064.1"/>
    </source>
</evidence>
<keyword evidence="9" id="KW-0010">Activator</keyword>
<evidence type="ECO:0000256" key="3">
    <source>
        <dbReference type="ARBA" id="ARBA00007722"/>
    </source>
</evidence>
<keyword evidence="8" id="KW-0238">DNA-binding</keyword>
<protein>
    <submittedName>
        <fullName evidence="18">Uncharacterized protein</fullName>
    </submittedName>
</protein>
<evidence type="ECO:0000256" key="13">
    <source>
        <dbReference type="PROSITE-ProRule" id="PRU00357"/>
    </source>
</evidence>
<keyword evidence="5 12" id="KW-0863">Zinc-finger</keyword>
<feature type="domain" description="GATA-type" evidence="15">
    <location>
        <begin position="207"/>
        <end position="255"/>
    </location>
</feature>
<feature type="region of interest" description="Disordered" evidence="14">
    <location>
        <begin position="1"/>
        <end position="41"/>
    </location>
</feature>
<evidence type="ECO:0000256" key="2">
    <source>
        <dbReference type="ARBA" id="ARBA00004123"/>
    </source>
</evidence>
<keyword evidence="6" id="KW-0862">Zinc</keyword>
<dbReference type="PROSITE" id="PS51320">
    <property type="entry name" value="TIFY"/>
    <property type="match status" value="1"/>
</dbReference>
<evidence type="ECO:0000256" key="5">
    <source>
        <dbReference type="ARBA" id="ARBA00022771"/>
    </source>
</evidence>